<reference evidence="9" key="4">
    <citation type="submission" date="2017-05" db="EMBL/GenBank/DDBJ databases">
        <authorList>
            <person name="Song R."/>
            <person name="Chenine A.L."/>
            <person name="Ruprecht R.M."/>
        </authorList>
    </citation>
    <scope>NUCLEOTIDE SEQUENCE [LARGE SCALE GENOMIC DNA]</scope>
    <source>
        <strain evidence="9">103v</strain>
    </source>
</reference>
<evidence type="ECO:0000313" key="22">
    <source>
        <dbReference type="Proteomes" id="UP000245866"/>
    </source>
</evidence>
<dbReference type="Proteomes" id="UP000460207">
    <property type="component" value="Unassembled WGS sequence"/>
</dbReference>
<dbReference type="EMBL" id="PZQO01000010">
    <property type="protein sequence ID" value="PTM29673.1"/>
    <property type="molecule type" value="Genomic_DNA"/>
</dbReference>
<reference evidence="12 22" key="7">
    <citation type="journal article" date="2018" name="Front. Microbiol.">
        <title>Comparative Genomics of the Herbivore Gut Symbiont Lactobacillus reuteri Reveals Genetic Diversity and Lifestyle Adaptation.</title>
        <authorList>
            <person name="Zhao J."/>
        </authorList>
    </citation>
    <scope>NUCLEOTIDE SEQUENCE [LARGE SCALE GENOMIC DNA]</scope>
    <source>
        <strain evidence="12 22">LR12</strain>
    </source>
</reference>
<dbReference type="InterPro" id="IPR010368">
    <property type="entry name" value="Com_YlbF"/>
</dbReference>
<reference evidence="20" key="11">
    <citation type="submission" date="2018-04" db="EMBL/GenBank/DDBJ databases">
        <title>Draft Genome Sequences of 10 Lactobacillus Species from 22 Commercial Probiotic Products.</title>
        <authorList>
            <person name="Gangiredla J."/>
            <person name="Barnaba T.J."/>
            <person name="Mammel M.K."/>
            <person name="Lacher D.W."/>
            <person name="Elkins C.A."/>
            <person name="Lampel K.A."/>
            <person name="Whitehouse C.A."/>
            <person name="Tartera C."/>
        </authorList>
    </citation>
    <scope>NUCLEOTIDE SEQUENCE [LARGE SCALE GENOMIC DNA]</scope>
    <source>
        <strain evidence="20">DS12_10</strain>
    </source>
</reference>
<reference evidence="24 25" key="16">
    <citation type="submission" date="2019-11" db="EMBL/GenBank/DDBJ databases">
        <title>Draft genome sequence of 12 host-associated Lactobacillus reuteri rodent strains.</title>
        <authorList>
            <person name="Zhang S."/>
            <person name="Ozcam M."/>
            <person name="Van Pijkeren J.P."/>
        </authorList>
    </citation>
    <scope>NUCLEOTIDE SEQUENCE [LARGE SCALE GENOMIC DNA]</scope>
    <source>
        <strain evidence="6 24">6799jm-1</strain>
        <strain evidence="7 25">N4I</strain>
    </source>
</reference>
<evidence type="ECO:0000313" key="17">
    <source>
        <dbReference type="Proteomes" id="UP000195868"/>
    </source>
</evidence>
<dbReference type="PATRIC" id="fig|1598.90.peg.1537"/>
<dbReference type="Proteomes" id="UP000245866">
    <property type="component" value="Unassembled WGS sequence"/>
</dbReference>
<dbReference type="EMBL" id="JOSX01000020">
    <property type="protein sequence ID" value="KEK14441.1"/>
    <property type="molecule type" value="Genomic_DNA"/>
</dbReference>
<protein>
    <recommendedName>
        <fullName evidence="1">UPF0342 protein B5G22_07550</fullName>
    </recommendedName>
</protein>
<dbReference type="HAMAP" id="MF_01526">
    <property type="entry name" value="UPF0342"/>
    <property type="match status" value="1"/>
</dbReference>
<dbReference type="EMBL" id="CP059275">
    <property type="protein sequence ID" value="QLQ62620.1"/>
    <property type="molecule type" value="Genomic_DNA"/>
</dbReference>
<dbReference type="Proteomes" id="UP000244369">
    <property type="component" value="Chromosome"/>
</dbReference>
<reference evidence="4" key="18">
    <citation type="submission" date="2021-10" db="EMBL/GenBank/DDBJ databases">
        <title>Evolutionary history and lifestyle of the vertebrate symbiont Limosilactobacillus reuteri.</title>
        <authorList>
            <person name="Zheng J."/>
            <person name="Li F."/>
            <person name="Gaenzle M."/>
            <person name="Walter J."/>
        </authorList>
    </citation>
    <scope>NUCLEOTIDE SEQUENCE</scope>
    <source>
        <strain evidence="4">GQ_1_3_1</strain>
    </source>
</reference>
<dbReference type="EMBL" id="CP041676">
    <property type="protein sequence ID" value="QDR72212.1"/>
    <property type="molecule type" value="Genomic_DNA"/>
</dbReference>
<reference evidence="8" key="6">
    <citation type="journal article" date="2018" name="BMC Genomics">
        <title>Whole genome sequencing and function prediction of 133 gut anaerobes isolated from chicken caecum in pure cultures.</title>
        <authorList>
            <person name="Medvecky M."/>
            <person name="Cejkova D."/>
            <person name="Polansky O."/>
            <person name="Karasova D."/>
            <person name="Kubasova T."/>
            <person name="Cizek A."/>
            <person name="Rychlik I."/>
        </authorList>
    </citation>
    <scope>NUCLEOTIDE SEQUENCE</scope>
    <source>
        <strain evidence="8">An71</strain>
    </source>
</reference>
<reference evidence="18" key="3">
    <citation type="submission" date="2017-05" db="EMBL/GenBank/DDBJ databases">
        <authorList>
            <person name="Lin X.B."/>
            <person name="Stothard P."/>
            <person name="Tasseva G."/>
            <person name="Walter J."/>
        </authorList>
    </citation>
    <scope>NUCLEOTIDE SEQUENCE [LARGE SCALE GENOMIC DNA]</scope>
    <source>
        <strain evidence="18">103v</strain>
    </source>
</reference>
<evidence type="ECO:0000313" key="14">
    <source>
        <dbReference type="EMBL" id="QLQ62620.1"/>
    </source>
</evidence>
<dbReference type="Proteomes" id="UP000241783">
    <property type="component" value="Unassembled WGS sequence"/>
</dbReference>
<evidence type="ECO:0000313" key="7">
    <source>
        <dbReference type="EMBL" id="MRG89995.1"/>
    </source>
</evidence>
<evidence type="ECO:0000313" key="21">
    <source>
        <dbReference type="Proteomes" id="UP000244369"/>
    </source>
</evidence>
<evidence type="ECO:0000313" key="11">
    <source>
        <dbReference type="EMBL" id="PTV04599.1"/>
    </source>
</evidence>
<name>A0A073JKF1_LIMRT</name>
<evidence type="ECO:0000313" key="23">
    <source>
        <dbReference type="Proteomes" id="UP000316394"/>
    </source>
</evidence>
<proteinExistence type="inferred from homology"/>
<dbReference type="Proteomes" id="UP000216122">
    <property type="component" value="Unassembled WGS sequence"/>
</dbReference>
<dbReference type="EMBL" id="JAQTKT010000001">
    <property type="protein sequence ID" value="MDD1381648.1"/>
    <property type="molecule type" value="Genomic_DNA"/>
</dbReference>
<evidence type="ECO:0000313" key="9">
    <source>
        <dbReference type="EMBL" id="OYT03875.1"/>
    </source>
</evidence>
<reference evidence="9 18" key="5">
    <citation type="submission" date="2017-09" db="EMBL/GenBank/DDBJ databases">
        <title>Tripartite evolution among Lactobacillus johnsonii, Lactobacillus taiwanensis, Lactobacillus reuteri and their rodent host.</title>
        <authorList>
            <person name="Wang T."/>
            <person name="Knowles S."/>
            <person name="Cheng C."/>
        </authorList>
    </citation>
    <scope>NUCLEOTIDE SEQUENCE [LARGE SCALE GENOMIC DNA]</scope>
    <source>
        <strain evidence="9 18">103v</strain>
    </source>
</reference>
<reference evidence="17" key="2">
    <citation type="submission" date="2017-04" db="EMBL/GenBank/DDBJ databases">
        <title>Function of individual gut microbiota members based on whole genome sequencing of pure cultures obtained from chicken caecum.</title>
        <authorList>
            <person name="Medvecky M."/>
            <person name="Cejkova D."/>
            <person name="Polansky O."/>
            <person name="Karasova D."/>
            <person name="Kubasova T."/>
            <person name="Cizek A."/>
            <person name="Rychlik I."/>
        </authorList>
    </citation>
    <scope>NUCLEOTIDE SEQUENCE [LARGE SCALE GENOMIC DNA]</scope>
    <source>
        <strain evidence="17">An71</strain>
    </source>
</reference>
<evidence type="ECO:0000313" key="15">
    <source>
        <dbReference type="EMBL" id="TGB12254.1"/>
    </source>
</evidence>
<evidence type="ECO:0000313" key="2">
    <source>
        <dbReference type="EMBL" id="AWD62724.1"/>
    </source>
</evidence>
<dbReference type="GeneID" id="77191936"/>
<dbReference type="Proteomes" id="UP001198026">
    <property type="component" value="Unassembled WGS sequence"/>
</dbReference>
<dbReference type="InterPro" id="IPR023378">
    <property type="entry name" value="YheA/YmcA-like_dom_sf"/>
</dbReference>
<dbReference type="EMBL" id="CP027805">
    <property type="protein sequence ID" value="AWD62724.1"/>
    <property type="molecule type" value="Genomic_DNA"/>
</dbReference>
<dbReference type="EMBL" id="QGHS01000007">
    <property type="protein sequence ID" value="PWT49186.1"/>
    <property type="molecule type" value="Genomic_DNA"/>
</dbReference>
<dbReference type="Proteomes" id="UP000452188">
    <property type="component" value="Unassembled WGS sequence"/>
</dbReference>
<evidence type="ECO:0000313" key="25">
    <source>
        <dbReference type="Proteomes" id="UP000460207"/>
    </source>
</evidence>
<reference evidence="10 19" key="10">
    <citation type="submission" date="2018-03" db="EMBL/GenBank/DDBJ databases">
        <title>Genome Sequences of Lactobacillus sp. Isolates from Traditional Turkish Sourdough.</title>
        <authorList>
            <person name="Skory C.D."/>
            <person name="Dertli E."/>
        </authorList>
    </citation>
    <scope>NUCLEOTIDE SEQUENCE [LARGE SCALE GENOMIC DNA]</scope>
    <source>
        <strain evidence="10 19">E81</strain>
    </source>
</reference>
<dbReference type="Proteomes" id="UP001217945">
    <property type="component" value="Unassembled WGS sequence"/>
</dbReference>
<evidence type="ECO:0000256" key="1">
    <source>
        <dbReference type="HAMAP-Rule" id="MF_01526"/>
    </source>
</evidence>
<evidence type="ECO:0000313" key="18">
    <source>
        <dbReference type="Proteomes" id="UP000216122"/>
    </source>
</evidence>
<evidence type="ECO:0000313" key="20">
    <source>
        <dbReference type="Proteomes" id="UP000244083"/>
    </source>
</evidence>
<evidence type="ECO:0000313" key="5">
    <source>
        <dbReference type="EMBL" id="MDD1381648.1"/>
    </source>
</evidence>
<dbReference type="EMBL" id="WJMV01000030">
    <property type="protein sequence ID" value="MRG75682.1"/>
    <property type="molecule type" value="Genomic_DNA"/>
</dbReference>
<dbReference type="EMBL" id="QAZN01000003">
    <property type="protein sequence ID" value="PTV04599.1"/>
    <property type="molecule type" value="Genomic_DNA"/>
</dbReference>
<reference evidence="2 21" key="9">
    <citation type="submission" date="2018-03" db="EMBL/GenBank/DDBJ databases">
        <title>Complete Genome Sequence of the Chinese traditional Highland Barley wine Isolate Lactobacillus reuteri WHH1689.</title>
        <authorList>
            <person name="Chen S."/>
            <person name="Chen L."/>
            <person name="Chen L."/>
            <person name="Li Y."/>
        </authorList>
    </citation>
    <scope>NUCLEOTIDE SEQUENCE [LARGE SCALE GENOMIC DNA]</scope>
    <source>
        <strain evidence="2 21">WHH1689</strain>
    </source>
</reference>
<evidence type="ECO:0000313" key="16">
    <source>
        <dbReference type="Proteomes" id="UP000027731"/>
    </source>
</evidence>
<evidence type="ECO:0000313" key="13">
    <source>
        <dbReference type="EMBL" id="QDR72212.1"/>
    </source>
</evidence>
<reference evidence="12" key="12">
    <citation type="submission" date="2018-05" db="EMBL/GenBank/DDBJ databases">
        <authorList>
            <person name="Lanie J.A."/>
            <person name="Ng W.-L."/>
            <person name="Kazmierczak K.M."/>
            <person name="Andrzejewski T.M."/>
            <person name="Davidsen T.M."/>
            <person name="Wayne K.J."/>
            <person name="Tettelin H."/>
            <person name="Glass J.I."/>
            <person name="Rusch D."/>
            <person name="Podicherti R."/>
            <person name="Tsui H.-C.T."/>
            <person name="Winkler M.E."/>
        </authorList>
    </citation>
    <scope>NUCLEOTIDE SEQUENCE</scope>
    <source>
        <strain evidence="12">LR12</strain>
    </source>
</reference>
<dbReference type="Proteomes" id="UP000316394">
    <property type="component" value="Chromosome"/>
</dbReference>
<gene>
    <name evidence="8" type="ORF">B5G22_07550</name>
    <name evidence="9" type="ORF">CBG21_04485</name>
    <name evidence="10" type="ORF">DA796_04275</name>
    <name evidence="11" type="ORF">DB325_02605</name>
    <name evidence="12" type="ORF">DKZ23_01260</name>
    <name evidence="15" type="ORF">E5F87_02565</name>
    <name evidence="13" type="ORF">FOD75_03455</name>
    <name evidence="7" type="ORF">GIX76_08370</name>
    <name evidence="6" type="ORF">GIX79_07965</name>
    <name evidence="14" type="ORF">HHK02_04805</name>
    <name evidence="4" type="ORF">LMB76_06270</name>
    <name evidence="3" type="ORF">LR3_01005</name>
    <name evidence="2" type="ORF">LWHH1689_1420</name>
    <name evidence="5" type="ORF">PSQ53_01405</name>
</gene>
<accession>A0A073JKF1</accession>
<sequence length="123" mass="14126">MVVNIYDTANELSRQLRETQEYQGLQKAFEALKADSDTFDTFKKFQQAQADAQHKQMTGQQPTDDEIKNIQNLAKEVSGKKVVQDLMNQERQVDSMLQQLNKTITSPIQDLYSEVMPKMPGQE</sequence>
<evidence type="ECO:0000313" key="3">
    <source>
        <dbReference type="EMBL" id="KEK14441.1"/>
    </source>
</evidence>
<dbReference type="EMBL" id="NFHN01000030">
    <property type="protein sequence ID" value="OUN46414.1"/>
    <property type="molecule type" value="Genomic_DNA"/>
</dbReference>
<dbReference type="Gene3D" id="1.20.1500.10">
    <property type="entry name" value="YheA/YmcA-like"/>
    <property type="match status" value="1"/>
</dbReference>
<reference evidence="5" key="19">
    <citation type="submission" date="2023-02" db="EMBL/GenBank/DDBJ databases">
        <title>Complete genome sequence of Limosilactobacillus reuteri SRCM217616 isolated from Bos taurus feces.</title>
        <authorList>
            <person name="Yang H.-G."/>
            <person name="Kim J.-W."/>
            <person name="Ha G.-S."/>
            <person name="Yang H.-J."/>
            <person name="Jeong D.-Y."/>
        </authorList>
    </citation>
    <scope>NUCLEOTIDE SEQUENCE</scope>
    <source>
        <strain evidence="5">SRCM217616</strain>
    </source>
</reference>
<dbReference type="Proteomes" id="UP000510868">
    <property type="component" value="Chromosome"/>
</dbReference>
<evidence type="ECO:0000313" key="4">
    <source>
        <dbReference type="EMBL" id="MCC4477823.1"/>
    </source>
</evidence>
<dbReference type="AlphaFoldDB" id="A0A073JKF1"/>
<evidence type="ECO:0000313" key="6">
    <source>
        <dbReference type="EMBL" id="MRG75682.1"/>
    </source>
</evidence>
<dbReference type="EMBL" id="JAJGWB010000125">
    <property type="protein sequence ID" value="MCC4477823.1"/>
    <property type="molecule type" value="Genomic_DNA"/>
</dbReference>
<dbReference type="Proteomes" id="UP000244083">
    <property type="component" value="Unassembled WGS sequence"/>
</dbReference>
<dbReference type="Proteomes" id="UP000027731">
    <property type="component" value="Unassembled WGS sequence"/>
</dbReference>
<evidence type="ECO:0000313" key="8">
    <source>
        <dbReference type="EMBL" id="OUN46414.1"/>
    </source>
</evidence>
<dbReference type="EMBL" id="NGQC01000028">
    <property type="protein sequence ID" value="OYT03875.1"/>
    <property type="molecule type" value="Genomic_DNA"/>
</dbReference>
<evidence type="ECO:0000313" key="19">
    <source>
        <dbReference type="Proteomes" id="UP000241783"/>
    </source>
</evidence>
<reference evidence="11" key="8">
    <citation type="journal article" date="2018" name="Genome Announc.">
        <title>Fifty-Six Draft Genome Sequences of 10 Lactobacillus Species from 22 Commercial Dietary Supplements.</title>
        <authorList>
            <person name="Gangiredla J."/>
            <person name="Barnaba T.J."/>
            <person name="Mammel M.K."/>
            <person name="Lacher D.W."/>
            <person name="Elkins C.A."/>
            <person name="Lampel K.A."/>
            <person name="Whitehouse C.A."/>
            <person name="Tartera C."/>
        </authorList>
    </citation>
    <scope>NUCLEOTIDE SEQUENCE</scope>
    <source>
        <strain evidence="11">DS12_10</strain>
    </source>
</reference>
<reference evidence="15" key="14">
    <citation type="submission" date="2019-04" db="EMBL/GenBank/DDBJ databases">
        <authorList>
            <person name="Bisanz J.E."/>
            <person name="Chagwedera N.D."/>
            <person name="Chawla A."/>
            <person name="Turnbaugh P.J."/>
        </authorList>
    </citation>
    <scope>NUCLEOTIDE SEQUENCE</scope>
    <source>
        <strain evidence="15">I8-5</strain>
    </source>
</reference>
<evidence type="ECO:0000313" key="26">
    <source>
        <dbReference type="Proteomes" id="UP000510868"/>
    </source>
</evidence>
<reference evidence="15" key="13">
    <citation type="journal article" date="2019" name="Cell Metab.">
        <title>Nutrient sensing in CD11c cells alters the gut microbiome to regulate food intake and body mass.</title>
        <authorList>
            <person name="Chagwedera N.D."/>
            <person name="Ang Q.Y."/>
            <person name="Bisanz J.E."/>
            <person name="Leong Y.A."/>
            <person name="Ganeshan K."/>
            <person name="Cai J."/>
            <person name="Patterson A.D."/>
            <person name="Turnbaugh P.J."/>
            <person name="Chawla A."/>
        </authorList>
    </citation>
    <scope>NUCLEOTIDE SEQUENCE</scope>
    <source>
        <strain evidence="15">I8-5</strain>
    </source>
</reference>
<dbReference type="SUPFAM" id="SSF158622">
    <property type="entry name" value="YheA/YmcA-like"/>
    <property type="match status" value="1"/>
</dbReference>
<reference evidence="13 23" key="15">
    <citation type="submission" date="2019-07" db="EMBL/GenBank/DDBJ databases">
        <title>Gastrointestinal microbiota of Peromyscus leucopus, the white-footed mouse.</title>
        <authorList>
            <person name="Milovic A."/>
            <person name="Bassam K."/>
            <person name="Barbour A.G."/>
        </authorList>
    </citation>
    <scope>NUCLEOTIDE SEQUENCE [LARGE SCALE GENOMIC DNA]</scope>
    <source>
        <strain evidence="13 23">LL7</strain>
    </source>
</reference>
<evidence type="ECO:0000313" key="24">
    <source>
        <dbReference type="Proteomes" id="UP000452188"/>
    </source>
</evidence>
<reference evidence="3 16" key="1">
    <citation type="submission" date="2014-06" db="EMBL/GenBank/DDBJ databases">
        <title>Genetic determinant of reutericyclin biosynthesis of Lactobacillus reuteri.</title>
        <authorList>
            <person name="Lin X."/>
            <person name="Duar R."/>
            <person name="Walter J."/>
            <person name="Gaenzle M."/>
        </authorList>
    </citation>
    <scope>NUCLEOTIDE SEQUENCE [LARGE SCALE GENOMIC DNA]</scope>
    <source>
        <strain evidence="3 16">LTH2584</strain>
    </source>
</reference>
<dbReference type="EMBL" id="SRKR01000003">
    <property type="protein sequence ID" value="TGB12254.1"/>
    <property type="molecule type" value="Genomic_DNA"/>
</dbReference>
<comment type="similarity">
    <text evidence="1">Belongs to the UPF0342 family.</text>
</comment>
<organism evidence="3 16">
    <name type="scientific">Limosilactobacillus reuteri</name>
    <name type="common">Lactobacillus reuteri</name>
    <dbReference type="NCBI Taxonomy" id="1598"/>
    <lineage>
        <taxon>Bacteria</taxon>
        <taxon>Bacillati</taxon>
        <taxon>Bacillota</taxon>
        <taxon>Bacilli</taxon>
        <taxon>Lactobacillales</taxon>
        <taxon>Lactobacillaceae</taxon>
        <taxon>Limosilactobacillus</taxon>
    </lineage>
</organism>
<dbReference type="Pfam" id="PF06133">
    <property type="entry name" value="Com_YlbF"/>
    <property type="match status" value="1"/>
</dbReference>
<dbReference type="Proteomes" id="UP000195868">
    <property type="component" value="Unassembled WGS sequence"/>
</dbReference>
<evidence type="ECO:0000313" key="12">
    <source>
        <dbReference type="EMBL" id="PWT49186.1"/>
    </source>
</evidence>
<evidence type="ECO:0000313" key="10">
    <source>
        <dbReference type="EMBL" id="PTM29673.1"/>
    </source>
</evidence>
<dbReference type="RefSeq" id="WP_003670831.1">
    <property type="nucleotide sequence ID" value="NZ_CAJSZG010000028.1"/>
</dbReference>
<dbReference type="EMBL" id="WJND01000013">
    <property type="protein sequence ID" value="MRG89995.1"/>
    <property type="molecule type" value="Genomic_DNA"/>
</dbReference>
<reference evidence="14 26" key="17">
    <citation type="submission" date="2020-07" db="EMBL/GenBank/DDBJ databases">
        <title>Genome sequence of Lactobacillus reuteri CNEI-KCA3 isolated from the faeces of a reared-broiler chicken, South-East Nigeria, reveals presence of CRISPR arrays.</title>
        <authorList>
            <person name="Anukam K.C."/>
            <person name="Ibezim C.N."/>
            <person name="BeecK W.V."/>
            <person name="Allonsius C."/>
            <person name="Broek M.D."/>
            <person name="Tuyaerts I."/>
            <person name="Attama A."/>
            <person name="Esimone C.O."/>
            <person name="Lebeer S."/>
        </authorList>
    </citation>
    <scope>NUCLEOTIDE SEQUENCE [LARGE SCALE GENOMIC DNA]</scope>
    <source>
        <strain evidence="14 26">CNEI-KCA3</strain>
    </source>
</reference>
<dbReference type="Proteomes" id="UP000297521">
    <property type="component" value="Unassembled WGS sequence"/>
</dbReference>